<evidence type="ECO:0000256" key="4">
    <source>
        <dbReference type="ARBA" id="ARBA00022525"/>
    </source>
</evidence>
<dbReference type="AlphaFoldDB" id="A0A9J6C7Y9"/>
<evidence type="ECO:0000256" key="2">
    <source>
        <dbReference type="ARBA" id="ARBA00008098"/>
    </source>
</evidence>
<organism evidence="7 8">
    <name type="scientific">Polypedilum vanderplanki</name>
    <name type="common">Sleeping chironomid midge</name>
    <dbReference type="NCBI Taxonomy" id="319348"/>
    <lineage>
        <taxon>Eukaryota</taxon>
        <taxon>Metazoa</taxon>
        <taxon>Ecdysozoa</taxon>
        <taxon>Arthropoda</taxon>
        <taxon>Hexapoda</taxon>
        <taxon>Insecta</taxon>
        <taxon>Pterygota</taxon>
        <taxon>Neoptera</taxon>
        <taxon>Endopterygota</taxon>
        <taxon>Diptera</taxon>
        <taxon>Nematocera</taxon>
        <taxon>Chironomoidea</taxon>
        <taxon>Chironomidae</taxon>
        <taxon>Chironominae</taxon>
        <taxon>Polypedilum</taxon>
        <taxon>Polypedilum</taxon>
    </lineage>
</organism>
<feature type="signal peptide" evidence="5">
    <location>
        <begin position="1"/>
        <end position="21"/>
    </location>
</feature>
<dbReference type="GO" id="GO:0005576">
    <property type="term" value="C:extracellular region"/>
    <property type="evidence" value="ECO:0007669"/>
    <property type="project" value="UniProtKB-SubCell"/>
</dbReference>
<dbReference type="Gene3D" id="1.10.238.270">
    <property type="match status" value="1"/>
</dbReference>
<reference evidence="7" key="1">
    <citation type="submission" date="2021-03" db="EMBL/GenBank/DDBJ databases">
        <title>Chromosome level genome of the anhydrobiotic midge Polypedilum vanderplanki.</title>
        <authorList>
            <person name="Yoshida Y."/>
            <person name="Kikawada T."/>
            <person name="Gusev O."/>
        </authorList>
    </citation>
    <scope>NUCLEOTIDE SEQUENCE</scope>
    <source>
        <strain evidence="7">NIAS01</strain>
        <tissue evidence="7">Whole body or cell culture</tissue>
    </source>
</reference>
<evidence type="ECO:0000313" key="7">
    <source>
        <dbReference type="EMBL" id="KAG5677976.1"/>
    </source>
</evidence>
<evidence type="ECO:0000313" key="8">
    <source>
        <dbReference type="Proteomes" id="UP001107558"/>
    </source>
</evidence>
<dbReference type="Proteomes" id="UP001107558">
    <property type="component" value="Chromosome 2"/>
</dbReference>
<dbReference type="PANTHER" id="PTHR21066">
    <property type="entry name" value="ODORANT-BINDING PROTEIN 59A-RELATED"/>
    <property type="match status" value="1"/>
</dbReference>
<proteinExistence type="inferred from homology"/>
<dbReference type="OrthoDB" id="10373621at2759"/>
<protein>
    <recommendedName>
        <fullName evidence="6">OBP47-like domain-containing protein</fullName>
    </recommendedName>
</protein>
<evidence type="ECO:0000259" key="6">
    <source>
        <dbReference type="Pfam" id="PF22651"/>
    </source>
</evidence>
<comment type="caution">
    <text evidence="7">The sequence shown here is derived from an EMBL/GenBank/DDBJ whole genome shotgun (WGS) entry which is preliminary data.</text>
</comment>
<dbReference type="InterPro" id="IPR054577">
    <property type="entry name" value="OBP47-like_dom"/>
</dbReference>
<evidence type="ECO:0000256" key="5">
    <source>
        <dbReference type="SAM" id="SignalP"/>
    </source>
</evidence>
<gene>
    <name evidence="7" type="ORF">PVAND_007688</name>
</gene>
<dbReference type="EMBL" id="JADBJN010000002">
    <property type="protein sequence ID" value="KAG5677976.1"/>
    <property type="molecule type" value="Genomic_DNA"/>
</dbReference>
<accession>A0A9J6C7Y9</accession>
<dbReference type="PANTHER" id="PTHR21066:SF3">
    <property type="entry name" value="IP02236P"/>
    <property type="match status" value="1"/>
</dbReference>
<keyword evidence="5" id="KW-0732">Signal</keyword>
<feature type="domain" description="OBP47-like" evidence="6">
    <location>
        <begin position="73"/>
        <end position="184"/>
    </location>
</feature>
<dbReference type="Pfam" id="PF22651">
    <property type="entry name" value="OBP47_like"/>
    <property type="match status" value="1"/>
</dbReference>
<sequence length="215" mass="24373">MALWIVFLINLIVLISRNAIAADECDQLPENVDMNYEACCQFPNITDPAVEKKISDLTKDIKPDAKPTEKYLMACKIAQSVFTEMKLVKDNSVDKDAYSKMIDSKVKDDAAFWRQPLKDALDQCQKPITASGTKITDIFSQPPFNIKKEDCDAQYLVMFLCLHLDTFANCPSQAFKVNDKDPNFKQCSSIQSWFKKCGKDIDALKKVVERNNPAK</sequence>
<keyword evidence="4" id="KW-0964">Secreted</keyword>
<keyword evidence="8" id="KW-1185">Reference proteome</keyword>
<evidence type="ECO:0000256" key="3">
    <source>
        <dbReference type="ARBA" id="ARBA00022448"/>
    </source>
</evidence>
<keyword evidence="3" id="KW-0813">Transport</keyword>
<dbReference type="InterPro" id="IPR052295">
    <property type="entry name" value="Odorant-binding_protein"/>
</dbReference>
<name>A0A9J6C7Y9_POLVA</name>
<feature type="chain" id="PRO_5039927499" description="OBP47-like domain-containing protein" evidence="5">
    <location>
        <begin position="22"/>
        <end position="215"/>
    </location>
</feature>
<comment type="subcellular location">
    <subcellularLocation>
        <location evidence="1">Secreted</location>
    </subcellularLocation>
</comment>
<comment type="similarity">
    <text evidence="2">Belongs to the PBP/GOBP family.</text>
</comment>
<evidence type="ECO:0000256" key="1">
    <source>
        <dbReference type="ARBA" id="ARBA00004613"/>
    </source>
</evidence>